<comment type="caution">
    <text evidence="2">The sequence shown here is derived from an EMBL/GenBank/DDBJ whole genome shotgun (WGS) entry which is preliminary data.</text>
</comment>
<evidence type="ECO:0000313" key="2">
    <source>
        <dbReference type="EMBL" id="HIH08600.1"/>
    </source>
</evidence>
<evidence type="ECO:0000259" key="1">
    <source>
        <dbReference type="PROSITE" id="PS51379"/>
    </source>
</evidence>
<reference evidence="2" key="1">
    <citation type="journal article" date="2020" name="bioRxiv">
        <title>A rank-normalized archaeal taxonomy based on genome phylogeny resolves widespread incomplete and uneven classifications.</title>
        <authorList>
            <person name="Rinke C."/>
            <person name="Chuvochina M."/>
            <person name="Mussig A.J."/>
            <person name="Chaumeil P.-A."/>
            <person name="Waite D.W."/>
            <person name="Whitman W.B."/>
            <person name="Parks D.H."/>
            <person name="Hugenholtz P."/>
        </authorList>
    </citation>
    <scope>NUCLEOTIDE SEQUENCE</scope>
    <source>
        <strain evidence="2">UBA10011</strain>
    </source>
</reference>
<reference evidence="3" key="3">
    <citation type="submission" date="2021-05" db="EMBL/GenBank/DDBJ databases">
        <title>Protein family content uncovers lineage relationships and bacterial pathway maintenance mechanisms in DPANN archaea.</title>
        <authorList>
            <person name="Castelle C.J."/>
            <person name="Meheust R."/>
            <person name="Jaffe A.L."/>
            <person name="Seitz K."/>
            <person name="Gong X."/>
            <person name="Baker B.J."/>
            <person name="Banfield J.F."/>
        </authorList>
    </citation>
    <scope>NUCLEOTIDE SEQUENCE</scope>
    <source>
        <strain evidence="3">RIFCSPHIGHO2_01_FULL_GW2011_AR10_43_9</strain>
    </source>
</reference>
<evidence type="ECO:0000313" key="4">
    <source>
        <dbReference type="Proteomes" id="UP000577419"/>
    </source>
</evidence>
<evidence type="ECO:0000313" key="3">
    <source>
        <dbReference type="EMBL" id="MBS3059844.1"/>
    </source>
</evidence>
<reference evidence="3" key="2">
    <citation type="submission" date="2021-03" db="EMBL/GenBank/DDBJ databases">
        <authorList>
            <person name="Jaffe A."/>
        </authorList>
    </citation>
    <scope>NUCLEOTIDE SEQUENCE</scope>
    <source>
        <strain evidence="3">RIFCSPHIGHO2_01_FULL_GW2011_AR10_43_9</strain>
    </source>
</reference>
<dbReference type="Proteomes" id="UP000577419">
    <property type="component" value="Unassembled WGS sequence"/>
</dbReference>
<dbReference type="EMBL" id="JAGVWF010000083">
    <property type="protein sequence ID" value="MBS3059844.1"/>
    <property type="molecule type" value="Genomic_DNA"/>
</dbReference>
<dbReference type="SUPFAM" id="SSF54862">
    <property type="entry name" value="4Fe-4S ferredoxins"/>
    <property type="match status" value="1"/>
</dbReference>
<dbReference type="EMBL" id="DUFG01000021">
    <property type="protein sequence ID" value="HIH08600.1"/>
    <property type="molecule type" value="Genomic_DNA"/>
</dbReference>
<protein>
    <submittedName>
        <fullName evidence="2">Ferredoxin</fullName>
    </submittedName>
</protein>
<sequence>MPKFQIIHKHDLCIGCGACAAIEPKHWVMDGDKAHLINSKAKEGTPDGKIEEKEVLELDGNQEAADACPVPCIFVKKIGD</sequence>
<dbReference type="InterPro" id="IPR017896">
    <property type="entry name" value="4Fe4S_Fe-S-bd"/>
</dbReference>
<dbReference type="Pfam" id="PF13370">
    <property type="entry name" value="Fer4_13"/>
    <property type="match status" value="1"/>
</dbReference>
<dbReference type="AlphaFoldDB" id="A0A7J4IUU7"/>
<accession>A0A7J4IUU7</accession>
<dbReference type="Proteomes" id="UP000683213">
    <property type="component" value="Unassembled WGS sequence"/>
</dbReference>
<proteinExistence type="predicted"/>
<dbReference type="PROSITE" id="PS51379">
    <property type="entry name" value="4FE4S_FER_2"/>
    <property type="match status" value="1"/>
</dbReference>
<dbReference type="Gene3D" id="3.30.70.20">
    <property type="match status" value="1"/>
</dbReference>
<gene>
    <name evidence="2" type="ORF">HA237_04485</name>
    <name evidence="3" type="ORF">J4224_05485</name>
</gene>
<organism evidence="2 4">
    <name type="scientific">Candidatus Iainarchaeum sp</name>
    <dbReference type="NCBI Taxonomy" id="3101447"/>
    <lineage>
        <taxon>Archaea</taxon>
        <taxon>Candidatus Iainarchaeota</taxon>
        <taxon>Candidatus Iainarchaeia</taxon>
        <taxon>Candidatus Iainarchaeales</taxon>
        <taxon>Candidatus Iainarchaeaceae</taxon>
        <taxon>Candidatus Iainarchaeum</taxon>
    </lineage>
</organism>
<feature type="domain" description="4Fe-4S ferredoxin-type" evidence="1">
    <location>
        <begin position="4"/>
        <end position="33"/>
    </location>
</feature>
<name>A0A7J4IUU7_9ARCH</name>